<accession>A0AC34R2L9</accession>
<name>A0AC34R2L9_9BILA</name>
<dbReference type="WBParaSite" id="JU765_v2.g2855.t1">
    <property type="protein sequence ID" value="JU765_v2.g2855.t1"/>
    <property type="gene ID" value="JU765_v2.g2855"/>
</dbReference>
<sequence length="86" mass="9970">MSAVEFTRLVCQKPAKILEPFSLFKVMVYDPPTFPFSLLFFTIGCIFAILLKESFARCKLKRGQKIRDKSLRVPQTVVDIEARPFR</sequence>
<dbReference type="Proteomes" id="UP000887576">
    <property type="component" value="Unplaced"/>
</dbReference>
<protein>
    <submittedName>
        <fullName evidence="2">Uncharacterized protein</fullName>
    </submittedName>
</protein>
<evidence type="ECO:0000313" key="1">
    <source>
        <dbReference type="Proteomes" id="UP000887576"/>
    </source>
</evidence>
<proteinExistence type="predicted"/>
<organism evidence="1 2">
    <name type="scientific">Panagrolaimus sp. JU765</name>
    <dbReference type="NCBI Taxonomy" id="591449"/>
    <lineage>
        <taxon>Eukaryota</taxon>
        <taxon>Metazoa</taxon>
        <taxon>Ecdysozoa</taxon>
        <taxon>Nematoda</taxon>
        <taxon>Chromadorea</taxon>
        <taxon>Rhabditida</taxon>
        <taxon>Tylenchina</taxon>
        <taxon>Panagrolaimomorpha</taxon>
        <taxon>Panagrolaimoidea</taxon>
        <taxon>Panagrolaimidae</taxon>
        <taxon>Panagrolaimus</taxon>
    </lineage>
</organism>
<evidence type="ECO:0000313" key="2">
    <source>
        <dbReference type="WBParaSite" id="JU765_v2.g2855.t1"/>
    </source>
</evidence>
<reference evidence="2" key="1">
    <citation type="submission" date="2022-11" db="UniProtKB">
        <authorList>
            <consortium name="WormBaseParasite"/>
        </authorList>
    </citation>
    <scope>IDENTIFICATION</scope>
</reference>